<reference evidence="9" key="1">
    <citation type="submission" date="2013-01" db="EMBL/GenBank/DDBJ databases">
        <title>Draft Genome Sequence of a Mulberry Tree, Morus notabilis C.K. Schneid.</title>
        <authorList>
            <person name="He N."/>
            <person name="Zhao S."/>
        </authorList>
    </citation>
    <scope>NUCLEOTIDE SEQUENCE</scope>
</reference>
<protein>
    <recommendedName>
        <fullName evidence="7">VTT domain-containing protein</fullName>
    </recommendedName>
</protein>
<dbReference type="eggNOG" id="KOG3140">
    <property type="taxonomic scope" value="Eukaryota"/>
</dbReference>
<keyword evidence="3 6" id="KW-1133">Transmembrane helix</keyword>
<sequence>MTVDNGSLNDSMITYLRRKIKGWKGIVLGGEFLHVRCCAHIVNLIVNEGLKDLHDSISAIRNAVRYVRYSPARLLKFKSCMEREKIEYKCLVCLDVPTRWNSTYMMLDAAIKFQKAFERYEEEDDKFVSYSREDEGGKRKIGPPLDDDWKNVKVFVKFLKTFYDITLKFSATLNVTSNSYFHELCEMQNQLSELSKQEDSMLSSMAVMYDSSTSETLAKNVKDTMYRLHKVYSRDKGESVANASSGKAATIKKKRKELPNERSSSPSLKISRKVLRCRRSDSPPRLPMAAPRNLAVDAGVRLSRDEENAAAKEDDSPSAKKPKSERFPLTRCELASAMGVFLIFSAGLFCIYSTMPSAAYGKLKLPRTISDLRMLKEHLASYSKDFPAQFILGYCSTYIFMQTFMIPGTIFMSLLAGALFGVLKGVFLVVFNATAGACSCFFLSKLIGRPLVSWLWPEKLRFFQAEIAKRREKLLNYMLFLRVTPTLPNLFINLASPIVDIPFHVFFLATLLGLIPAAYITVRAGLALGDLKSVKDLYDFKTLFVLFLIGSLIILPTILKRKRIYE</sequence>
<feature type="transmembrane region" description="Helical" evidence="6">
    <location>
        <begin position="543"/>
        <end position="559"/>
    </location>
</feature>
<keyword evidence="4 6" id="KW-0472">Membrane</keyword>
<dbReference type="SUPFAM" id="SSF53098">
    <property type="entry name" value="Ribonuclease H-like"/>
    <property type="match status" value="1"/>
</dbReference>
<dbReference type="GO" id="GO:0005783">
    <property type="term" value="C:endoplasmic reticulum"/>
    <property type="evidence" value="ECO:0007669"/>
    <property type="project" value="TreeGrafter"/>
</dbReference>
<dbReference type="InterPro" id="IPR012337">
    <property type="entry name" value="RNaseH-like_sf"/>
</dbReference>
<evidence type="ECO:0000313" key="8">
    <source>
        <dbReference type="EMBL" id="EXB57727.1"/>
    </source>
</evidence>
<feature type="domain" description="VTT" evidence="7">
    <location>
        <begin position="406"/>
        <end position="525"/>
    </location>
</feature>
<feature type="transmembrane region" description="Helical" evidence="6">
    <location>
        <begin position="334"/>
        <end position="355"/>
    </location>
</feature>
<dbReference type="InterPro" id="IPR045014">
    <property type="entry name" value="TM41A/B"/>
</dbReference>
<feature type="transmembrane region" description="Helical" evidence="6">
    <location>
        <begin position="398"/>
        <end position="420"/>
    </location>
</feature>
<name>W9QXP7_9ROSA</name>
<dbReference type="GO" id="GO:0016020">
    <property type="term" value="C:membrane"/>
    <property type="evidence" value="ECO:0007669"/>
    <property type="project" value="UniProtKB-SubCell"/>
</dbReference>
<dbReference type="InterPro" id="IPR032816">
    <property type="entry name" value="VTT_dom"/>
</dbReference>
<evidence type="ECO:0000313" key="9">
    <source>
        <dbReference type="Proteomes" id="UP000030645"/>
    </source>
</evidence>
<dbReference type="Pfam" id="PF09335">
    <property type="entry name" value="VTT_dom"/>
    <property type="match status" value="1"/>
</dbReference>
<keyword evidence="9" id="KW-1185">Reference proteome</keyword>
<dbReference type="EMBL" id="KE344350">
    <property type="protein sequence ID" value="EXB57727.1"/>
    <property type="molecule type" value="Genomic_DNA"/>
</dbReference>
<evidence type="ECO:0000256" key="4">
    <source>
        <dbReference type="ARBA" id="ARBA00023136"/>
    </source>
</evidence>
<accession>W9QXP7</accession>
<dbReference type="AlphaFoldDB" id="W9QXP7"/>
<evidence type="ECO:0000256" key="2">
    <source>
        <dbReference type="ARBA" id="ARBA00022692"/>
    </source>
</evidence>
<evidence type="ECO:0000259" key="7">
    <source>
        <dbReference type="Pfam" id="PF09335"/>
    </source>
</evidence>
<evidence type="ECO:0000256" key="1">
    <source>
        <dbReference type="ARBA" id="ARBA00004141"/>
    </source>
</evidence>
<feature type="region of interest" description="Disordered" evidence="5">
    <location>
        <begin position="237"/>
        <end position="271"/>
    </location>
</feature>
<evidence type="ECO:0000256" key="6">
    <source>
        <dbReference type="SAM" id="Phobius"/>
    </source>
</evidence>
<dbReference type="GO" id="GO:0000045">
    <property type="term" value="P:autophagosome assembly"/>
    <property type="evidence" value="ECO:0007669"/>
    <property type="project" value="TreeGrafter"/>
</dbReference>
<evidence type="ECO:0000256" key="3">
    <source>
        <dbReference type="ARBA" id="ARBA00022989"/>
    </source>
</evidence>
<feature type="region of interest" description="Disordered" evidence="5">
    <location>
        <begin position="305"/>
        <end position="324"/>
    </location>
</feature>
<dbReference type="PANTHER" id="PTHR43220:SF3">
    <property type="entry name" value="PROTEIN, PUTATIVE, EXPRESSED-RELATED"/>
    <property type="match status" value="1"/>
</dbReference>
<gene>
    <name evidence="8" type="ORF">L484_006840</name>
</gene>
<dbReference type="eggNOG" id="KOG1121">
    <property type="taxonomic scope" value="Eukaryota"/>
</dbReference>
<keyword evidence="2 6" id="KW-0812">Transmembrane</keyword>
<organism evidence="8 9">
    <name type="scientific">Morus notabilis</name>
    <dbReference type="NCBI Taxonomy" id="981085"/>
    <lineage>
        <taxon>Eukaryota</taxon>
        <taxon>Viridiplantae</taxon>
        <taxon>Streptophyta</taxon>
        <taxon>Embryophyta</taxon>
        <taxon>Tracheophyta</taxon>
        <taxon>Spermatophyta</taxon>
        <taxon>Magnoliopsida</taxon>
        <taxon>eudicotyledons</taxon>
        <taxon>Gunneridae</taxon>
        <taxon>Pentapetalae</taxon>
        <taxon>rosids</taxon>
        <taxon>fabids</taxon>
        <taxon>Rosales</taxon>
        <taxon>Moraceae</taxon>
        <taxon>Moreae</taxon>
        <taxon>Morus</taxon>
    </lineage>
</organism>
<evidence type="ECO:0000256" key="5">
    <source>
        <dbReference type="SAM" id="MobiDB-lite"/>
    </source>
</evidence>
<dbReference type="Proteomes" id="UP000030645">
    <property type="component" value="Unassembled WGS sequence"/>
</dbReference>
<feature type="transmembrane region" description="Helical" evidence="6">
    <location>
        <begin position="426"/>
        <end position="444"/>
    </location>
</feature>
<dbReference type="STRING" id="981085.W9QXP7"/>
<proteinExistence type="predicted"/>
<feature type="transmembrane region" description="Helical" evidence="6">
    <location>
        <begin position="501"/>
        <end position="522"/>
    </location>
</feature>
<comment type="subcellular location">
    <subcellularLocation>
        <location evidence="1">Membrane</location>
        <topology evidence="1">Multi-pass membrane protein</topology>
    </subcellularLocation>
</comment>
<dbReference type="PANTHER" id="PTHR43220">
    <property type="match status" value="1"/>
</dbReference>